<feature type="domain" description="Glucose-methanol-choline oxidoreductase N-terminal" evidence="5">
    <location>
        <begin position="92"/>
        <end position="106"/>
    </location>
</feature>
<protein>
    <submittedName>
        <fullName evidence="6">GMC family oxidoreductase N-terminal domain-containing protein</fullName>
    </submittedName>
</protein>
<dbReference type="PANTHER" id="PTHR11552">
    <property type="entry name" value="GLUCOSE-METHANOL-CHOLINE GMC OXIDOREDUCTASE"/>
    <property type="match status" value="1"/>
</dbReference>
<dbReference type="SUPFAM" id="SSF54373">
    <property type="entry name" value="FAD-linked reductases, C-terminal domain"/>
    <property type="match status" value="1"/>
</dbReference>
<evidence type="ECO:0000256" key="3">
    <source>
        <dbReference type="ARBA" id="ARBA00022630"/>
    </source>
</evidence>
<evidence type="ECO:0000256" key="1">
    <source>
        <dbReference type="ARBA" id="ARBA00001974"/>
    </source>
</evidence>
<dbReference type="Pfam" id="PF05199">
    <property type="entry name" value="GMC_oxred_C"/>
    <property type="match status" value="1"/>
</dbReference>
<evidence type="ECO:0000313" key="7">
    <source>
        <dbReference type="Proteomes" id="UP000706151"/>
    </source>
</evidence>
<dbReference type="PROSITE" id="PS00624">
    <property type="entry name" value="GMC_OXRED_2"/>
    <property type="match status" value="1"/>
</dbReference>
<sequence length="374" mass="41053">MHPPCRARLISSSLVPVQQGVCWQITTRKGLRCSTAVAYLRPARGRSNLYIRTHAQATRILFAGQRAIGVEYLLKGQAQQARVRRELIIAAGAVQSPQLLQVSGIGDAAHLARIGVPLLLHRPEVGRNLQDHLQIRLMYKVSKPITTNDDLRCLWRKARIGLRWLLWRSGPLAIGINQGALFARVQPDATRPDVQFHFGTLSADLAGARPHPWSGTTFSVCQLRPVSRGSILARSASALEAPAIQPNYLSAEVDREVAIAAVRLARRLARSKALQSYLSEEYRPGPDCGDSDEDLLAFIRDYGATIFHPVGTCRMGNDATAVVDGRLRVRGIEGLRVIDASIMPTIPSGNTHIPTVMIGERGADFLLEDHKENA</sequence>
<evidence type="ECO:0000259" key="5">
    <source>
        <dbReference type="PROSITE" id="PS00624"/>
    </source>
</evidence>
<dbReference type="InterPro" id="IPR036188">
    <property type="entry name" value="FAD/NAD-bd_sf"/>
</dbReference>
<dbReference type="Gene3D" id="3.50.50.60">
    <property type="entry name" value="FAD/NAD(P)-binding domain"/>
    <property type="match status" value="1"/>
</dbReference>
<dbReference type="AlphaFoldDB" id="A0A935T9K6"/>
<proteinExistence type="inferred from homology"/>
<accession>A0A935T9K6</accession>
<dbReference type="InterPro" id="IPR012132">
    <property type="entry name" value="GMC_OxRdtase"/>
</dbReference>
<dbReference type="PANTHER" id="PTHR11552:SF147">
    <property type="entry name" value="CHOLINE DEHYDROGENASE, MITOCHONDRIAL"/>
    <property type="match status" value="1"/>
</dbReference>
<dbReference type="GO" id="GO:0016614">
    <property type="term" value="F:oxidoreductase activity, acting on CH-OH group of donors"/>
    <property type="evidence" value="ECO:0007669"/>
    <property type="project" value="InterPro"/>
</dbReference>
<comment type="similarity">
    <text evidence="2">Belongs to the GMC oxidoreductase family.</text>
</comment>
<evidence type="ECO:0000256" key="4">
    <source>
        <dbReference type="ARBA" id="ARBA00022827"/>
    </source>
</evidence>
<dbReference type="EMBL" id="JADJOT010000010">
    <property type="protein sequence ID" value="MBK7955553.1"/>
    <property type="molecule type" value="Genomic_DNA"/>
</dbReference>
<dbReference type="InterPro" id="IPR000172">
    <property type="entry name" value="GMC_OxRdtase_N"/>
</dbReference>
<dbReference type="Gene3D" id="3.30.560.10">
    <property type="entry name" value="Glucose Oxidase, domain 3"/>
    <property type="match status" value="1"/>
</dbReference>
<dbReference type="Proteomes" id="UP000706151">
    <property type="component" value="Unassembled WGS sequence"/>
</dbReference>
<dbReference type="SUPFAM" id="SSF51905">
    <property type="entry name" value="FAD/NAD(P)-binding domain"/>
    <property type="match status" value="1"/>
</dbReference>
<name>A0A935T9K6_9PROT</name>
<organism evidence="6 7">
    <name type="scientific">Candidatus Accumulibacter affinis</name>
    <dbReference type="NCBI Taxonomy" id="2954384"/>
    <lineage>
        <taxon>Bacteria</taxon>
        <taxon>Pseudomonadati</taxon>
        <taxon>Pseudomonadota</taxon>
        <taxon>Betaproteobacteria</taxon>
        <taxon>Candidatus Accumulibacter</taxon>
    </lineage>
</organism>
<evidence type="ECO:0000313" key="6">
    <source>
        <dbReference type="EMBL" id="MBK7955553.1"/>
    </source>
</evidence>
<dbReference type="Pfam" id="PF00732">
    <property type="entry name" value="GMC_oxred_N"/>
    <property type="match status" value="1"/>
</dbReference>
<gene>
    <name evidence="6" type="ORF">IPK02_17265</name>
</gene>
<keyword evidence="3" id="KW-0285">Flavoprotein</keyword>
<keyword evidence="4" id="KW-0274">FAD</keyword>
<comment type="cofactor">
    <cofactor evidence="1">
        <name>FAD</name>
        <dbReference type="ChEBI" id="CHEBI:57692"/>
    </cofactor>
</comment>
<comment type="caution">
    <text evidence="6">The sequence shown here is derived from an EMBL/GenBank/DDBJ whole genome shotgun (WGS) entry which is preliminary data.</text>
</comment>
<reference evidence="6 7" key="1">
    <citation type="submission" date="2020-10" db="EMBL/GenBank/DDBJ databases">
        <title>Connecting structure to function with the recovery of over 1000 high-quality activated sludge metagenome-assembled genomes encoding full-length rRNA genes using long-read sequencing.</title>
        <authorList>
            <person name="Singleton C.M."/>
            <person name="Petriglieri F."/>
            <person name="Kristensen J.M."/>
            <person name="Kirkegaard R.H."/>
            <person name="Michaelsen T.Y."/>
            <person name="Andersen M.H."/>
            <person name="Karst S.M."/>
            <person name="Dueholm M.S."/>
            <person name="Nielsen P.H."/>
            <person name="Albertsen M."/>
        </authorList>
    </citation>
    <scope>NUCLEOTIDE SEQUENCE [LARGE SCALE GENOMIC DNA]</scope>
    <source>
        <strain evidence="6">Fred_18-Q3-R57-64_BAT3C.720</strain>
    </source>
</reference>
<dbReference type="GO" id="GO:0050660">
    <property type="term" value="F:flavin adenine dinucleotide binding"/>
    <property type="evidence" value="ECO:0007669"/>
    <property type="project" value="InterPro"/>
</dbReference>
<evidence type="ECO:0000256" key="2">
    <source>
        <dbReference type="ARBA" id="ARBA00010790"/>
    </source>
</evidence>
<dbReference type="InterPro" id="IPR007867">
    <property type="entry name" value="GMC_OxRtase_C"/>
</dbReference>